<evidence type="ECO:0000259" key="2">
    <source>
        <dbReference type="PROSITE" id="PS50995"/>
    </source>
</evidence>
<dbReference type="PATRIC" id="fig|284581.3.peg.1579"/>
<dbReference type="EMBL" id="LILC01000015">
    <property type="protein sequence ID" value="KOO45975.1"/>
    <property type="molecule type" value="Genomic_DNA"/>
</dbReference>
<dbReference type="PANTHER" id="PTHR33164:SF57">
    <property type="entry name" value="MARR-FAMILY TRANSCRIPTIONAL REGULATOR"/>
    <property type="match status" value="1"/>
</dbReference>
<dbReference type="RefSeq" id="WP_053401847.1">
    <property type="nucleotide sequence ID" value="NZ_JAMAUM010000015.1"/>
</dbReference>
<accession>A0A0M0L4I5</accession>
<reference evidence="4" key="1">
    <citation type="submission" date="2015-08" db="EMBL/GenBank/DDBJ databases">
        <title>Fjat-14210 dsm16467.</title>
        <authorList>
            <person name="Liu B."/>
            <person name="Wang J."/>
            <person name="Zhu Y."/>
            <person name="Liu G."/>
            <person name="Chen Q."/>
            <person name="Chen Z."/>
            <person name="Lan J."/>
            <person name="Che J."/>
            <person name="Ge C."/>
            <person name="Shi H."/>
            <person name="Pan Z."/>
            <person name="Liu X."/>
        </authorList>
    </citation>
    <scope>NUCLEOTIDE SEQUENCE [LARGE SCALE GENOMIC DNA]</scope>
    <source>
        <strain evidence="4">DSM 16467</strain>
    </source>
</reference>
<sequence>MMKKSSIEQIEYELTTFIRRAVYLDTSDRKIGHLERAPYLLLRELDEVGATRVKELAASFKLDISTLSRQAAALEERKFITRSSDPTDRRVSLLMITEKGKEALEKDKRLRIERYESMLKGWSEEDKETFGILISRMNDVFFE</sequence>
<comment type="caution">
    <text evidence="3">The sequence shown here is derived from an EMBL/GenBank/DDBJ whole genome shotgun (WGS) entry which is preliminary data.</text>
</comment>
<dbReference type="OrthoDB" id="2389730at2"/>
<name>A0A0M0L4I5_9BACI</name>
<dbReference type="SMART" id="SM00347">
    <property type="entry name" value="HTH_MARR"/>
    <property type="match status" value="1"/>
</dbReference>
<evidence type="ECO:0000256" key="1">
    <source>
        <dbReference type="ARBA" id="ARBA00023125"/>
    </source>
</evidence>
<proteinExistence type="predicted"/>
<dbReference type="InterPro" id="IPR036390">
    <property type="entry name" value="WH_DNA-bd_sf"/>
</dbReference>
<dbReference type="GO" id="GO:0003677">
    <property type="term" value="F:DNA binding"/>
    <property type="evidence" value="ECO:0007669"/>
    <property type="project" value="UniProtKB-KW"/>
</dbReference>
<gene>
    <name evidence="3" type="ORF">AMD01_12980</name>
</gene>
<dbReference type="GO" id="GO:0006950">
    <property type="term" value="P:response to stress"/>
    <property type="evidence" value="ECO:0007669"/>
    <property type="project" value="TreeGrafter"/>
</dbReference>
<keyword evidence="4" id="KW-1185">Reference proteome</keyword>
<dbReference type="InterPro" id="IPR000835">
    <property type="entry name" value="HTH_MarR-typ"/>
</dbReference>
<dbReference type="PRINTS" id="PR00598">
    <property type="entry name" value="HTHMARR"/>
</dbReference>
<dbReference type="AlphaFoldDB" id="A0A0M0L4I5"/>
<dbReference type="PROSITE" id="PS50995">
    <property type="entry name" value="HTH_MARR_2"/>
    <property type="match status" value="1"/>
</dbReference>
<keyword evidence="1" id="KW-0238">DNA-binding</keyword>
<protein>
    <submittedName>
        <fullName evidence="3">MarR family transcriptional regulator</fullName>
    </submittedName>
</protein>
<evidence type="ECO:0000313" key="3">
    <source>
        <dbReference type="EMBL" id="KOO45975.1"/>
    </source>
</evidence>
<dbReference type="Gene3D" id="1.10.10.10">
    <property type="entry name" value="Winged helix-like DNA-binding domain superfamily/Winged helix DNA-binding domain"/>
    <property type="match status" value="1"/>
</dbReference>
<organism evidence="3 4">
    <name type="scientific">Priestia koreensis</name>
    <dbReference type="NCBI Taxonomy" id="284581"/>
    <lineage>
        <taxon>Bacteria</taxon>
        <taxon>Bacillati</taxon>
        <taxon>Bacillota</taxon>
        <taxon>Bacilli</taxon>
        <taxon>Bacillales</taxon>
        <taxon>Bacillaceae</taxon>
        <taxon>Priestia</taxon>
    </lineage>
</organism>
<dbReference type="Pfam" id="PF01047">
    <property type="entry name" value="MarR"/>
    <property type="match status" value="1"/>
</dbReference>
<dbReference type="PANTHER" id="PTHR33164">
    <property type="entry name" value="TRANSCRIPTIONAL REGULATOR, MARR FAMILY"/>
    <property type="match status" value="1"/>
</dbReference>
<evidence type="ECO:0000313" key="4">
    <source>
        <dbReference type="Proteomes" id="UP000037558"/>
    </source>
</evidence>
<feature type="domain" description="HTH marR-type" evidence="2">
    <location>
        <begin position="7"/>
        <end position="139"/>
    </location>
</feature>
<dbReference type="Proteomes" id="UP000037558">
    <property type="component" value="Unassembled WGS sequence"/>
</dbReference>
<dbReference type="GO" id="GO:0003700">
    <property type="term" value="F:DNA-binding transcription factor activity"/>
    <property type="evidence" value="ECO:0007669"/>
    <property type="project" value="InterPro"/>
</dbReference>
<dbReference type="InterPro" id="IPR036388">
    <property type="entry name" value="WH-like_DNA-bd_sf"/>
</dbReference>
<dbReference type="InterPro" id="IPR039422">
    <property type="entry name" value="MarR/SlyA-like"/>
</dbReference>
<dbReference type="STRING" id="284581.AMD01_12980"/>
<dbReference type="SUPFAM" id="SSF46785">
    <property type="entry name" value="Winged helix' DNA-binding domain"/>
    <property type="match status" value="1"/>
</dbReference>